<reference evidence="1 2" key="1">
    <citation type="submission" date="2015-07" db="EMBL/GenBank/DDBJ databases">
        <authorList>
            <person name="Voget S."/>
            <person name="Dogs M."/>
            <person name="Brinkhoff T.H."/>
            <person name="Daniel R."/>
        </authorList>
    </citation>
    <scope>NUCLEOTIDE SEQUENCE [LARGE SCALE GENOMIC DNA]</scope>
    <source>
        <strain evidence="1 2">B14</strain>
    </source>
</reference>
<reference evidence="2" key="2">
    <citation type="submission" date="2024-01" db="EMBL/GenBank/DDBJ databases">
        <title>Roseobacter fucihabitans sp. nov., isolated from the brown alga Fucus spiralis.</title>
        <authorList>
            <person name="Hahnke S."/>
            <person name="Berger M."/>
            <person name="Schlingloff A."/>
            <person name="Athale I."/>
            <person name="Neumann-Schaal M."/>
            <person name="Adenaya A."/>
            <person name="Poehlein A."/>
            <person name="Daniel R."/>
            <person name="Pertersen J."/>
            <person name="Brinkhoff T."/>
        </authorList>
    </citation>
    <scope>NUCLEOTIDE SEQUENCE [LARGE SCALE GENOMIC DNA]</scope>
    <source>
        <strain evidence="2">B14</strain>
    </source>
</reference>
<keyword evidence="2" id="KW-1185">Reference proteome</keyword>
<dbReference type="EMBL" id="CP143423">
    <property type="protein sequence ID" value="WVX49357.1"/>
    <property type="molecule type" value="Genomic_DNA"/>
</dbReference>
<accession>A0ABZ2BTL7</accession>
<sequence>MTRDADYLLRAYCVDLPAFNALTHKISLPHPAVARVHNQIVMDQLKSEGPLPT</sequence>
<organism evidence="1 2">
    <name type="scientific">Roseobacter fucihabitans</name>
    <dbReference type="NCBI Taxonomy" id="1537242"/>
    <lineage>
        <taxon>Bacteria</taxon>
        <taxon>Pseudomonadati</taxon>
        <taxon>Pseudomonadota</taxon>
        <taxon>Alphaproteobacteria</taxon>
        <taxon>Rhodobacterales</taxon>
        <taxon>Roseobacteraceae</taxon>
        <taxon>Roseobacter</taxon>
    </lineage>
</organism>
<name>A0ABZ2BTL7_9RHOB</name>
<dbReference type="InterPro" id="IPR011008">
    <property type="entry name" value="Dimeric_a/b-barrel"/>
</dbReference>
<evidence type="ECO:0000313" key="1">
    <source>
        <dbReference type="EMBL" id="WVX49357.1"/>
    </source>
</evidence>
<dbReference type="SUPFAM" id="SSF54909">
    <property type="entry name" value="Dimeric alpha+beta barrel"/>
    <property type="match status" value="1"/>
</dbReference>
<dbReference type="Proteomes" id="UP001318682">
    <property type="component" value="Chromosome"/>
</dbReference>
<proteinExistence type="predicted"/>
<evidence type="ECO:0000313" key="2">
    <source>
        <dbReference type="Proteomes" id="UP001318682"/>
    </source>
</evidence>
<protein>
    <submittedName>
        <fullName evidence="1">Uncharacterized protein</fullName>
    </submittedName>
</protein>
<gene>
    <name evidence="1" type="ORF">ROLI_024500</name>
</gene>